<keyword evidence="4" id="KW-0554">One-carbon metabolism</keyword>
<dbReference type="Gene3D" id="3.40.430.10">
    <property type="entry name" value="Dihydrofolate Reductase, subunit A"/>
    <property type="match status" value="1"/>
</dbReference>
<dbReference type="Pfam" id="PF00186">
    <property type="entry name" value="DHFR_1"/>
    <property type="match status" value="1"/>
</dbReference>
<sequence length="79" mass="8920">MELAGDVPEIMIVGGANLYAQALSIAQRLYLTEIDLDVAGDAWFPELDLDQWQEISREAHQADEKNPVNYTFITLEKKP</sequence>
<dbReference type="EC" id="1.5.1.3" evidence="3"/>
<dbReference type="InterPro" id="IPR012259">
    <property type="entry name" value="DHFR"/>
</dbReference>
<gene>
    <name evidence="9" type="ORF">ENG92_03850</name>
</gene>
<evidence type="ECO:0000259" key="8">
    <source>
        <dbReference type="PROSITE" id="PS51330"/>
    </source>
</evidence>
<proteinExistence type="inferred from homology"/>
<dbReference type="PANTHER" id="PTHR48069:SF3">
    <property type="entry name" value="DIHYDROFOLATE REDUCTASE"/>
    <property type="match status" value="1"/>
</dbReference>
<comment type="function">
    <text evidence="7">Key enzyme in folate metabolism. Catalyzes an essential reaction for de novo glycine and purine synthesis, and for DNA precursor synthesis.</text>
</comment>
<evidence type="ECO:0000256" key="1">
    <source>
        <dbReference type="ARBA" id="ARBA00004903"/>
    </source>
</evidence>
<dbReference type="GO" id="GO:0006730">
    <property type="term" value="P:one-carbon metabolic process"/>
    <property type="evidence" value="ECO:0007669"/>
    <property type="project" value="UniProtKB-KW"/>
</dbReference>
<comment type="caution">
    <text evidence="9">The sequence shown here is derived from an EMBL/GenBank/DDBJ whole genome shotgun (WGS) entry which is preliminary data.</text>
</comment>
<dbReference type="PANTHER" id="PTHR48069">
    <property type="entry name" value="DIHYDROFOLATE REDUCTASE"/>
    <property type="match status" value="1"/>
</dbReference>
<evidence type="ECO:0000256" key="3">
    <source>
        <dbReference type="ARBA" id="ARBA00012856"/>
    </source>
</evidence>
<dbReference type="GO" id="GO:0050661">
    <property type="term" value="F:NADP binding"/>
    <property type="evidence" value="ECO:0007669"/>
    <property type="project" value="InterPro"/>
</dbReference>
<dbReference type="SUPFAM" id="SSF53597">
    <property type="entry name" value="Dihydrofolate reductase-like"/>
    <property type="match status" value="1"/>
</dbReference>
<evidence type="ECO:0000256" key="6">
    <source>
        <dbReference type="ARBA" id="ARBA00023002"/>
    </source>
</evidence>
<evidence type="ECO:0000256" key="2">
    <source>
        <dbReference type="ARBA" id="ARBA00009539"/>
    </source>
</evidence>
<name>A0A831KD03_9GAMM</name>
<dbReference type="GO" id="GO:0046654">
    <property type="term" value="P:tetrahydrofolate biosynthetic process"/>
    <property type="evidence" value="ECO:0007669"/>
    <property type="project" value="InterPro"/>
</dbReference>
<dbReference type="GO" id="GO:0046452">
    <property type="term" value="P:dihydrofolate metabolic process"/>
    <property type="evidence" value="ECO:0007669"/>
    <property type="project" value="TreeGrafter"/>
</dbReference>
<protein>
    <recommendedName>
        <fullName evidence="3">dihydrofolate reductase</fullName>
        <ecNumber evidence="3">1.5.1.3</ecNumber>
    </recommendedName>
</protein>
<comment type="pathway">
    <text evidence="1">Cofactor biosynthesis; tetrahydrofolate biosynthesis; 5,6,7,8-tetrahydrofolate from 7,8-dihydrofolate: step 1/1.</text>
</comment>
<evidence type="ECO:0000256" key="5">
    <source>
        <dbReference type="ARBA" id="ARBA00022857"/>
    </source>
</evidence>
<organism evidence="9">
    <name type="scientific">Thiolapillus brandeum</name>
    <dbReference type="NCBI Taxonomy" id="1076588"/>
    <lineage>
        <taxon>Bacteria</taxon>
        <taxon>Pseudomonadati</taxon>
        <taxon>Pseudomonadota</taxon>
        <taxon>Gammaproteobacteria</taxon>
        <taxon>Chromatiales</taxon>
        <taxon>Sedimenticolaceae</taxon>
        <taxon>Thiolapillus</taxon>
    </lineage>
</organism>
<dbReference type="GO" id="GO:0005829">
    <property type="term" value="C:cytosol"/>
    <property type="evidence" value="ECO:0007669"/>
    <property type="project" value="TreeGrafter"/>
</dbReference>
<dbReference type="Proteomes" id="UP000885822">
    <property type="component" value="Unassembled WGS sequence"/>
</dbReference>
<evidence type="ECO:0000256" key="7">
    <source>
        <dbReference type="ARBA" id="ARBA00025067"/>
    </source>
</evidence>
<dbReference type="PROSITE" id="PS51330">
    <property type="entry name" value="DHFR_2"/>
    <property type="match status" value="1"/>
</dbReference>
<keyword evidence="6" id="KW-0560">Oxidoreductase</keyword>
<comment type="similarity">
    <text evidence="2">Belongs to the dihydrofolate reductase family.</text>
</comment>
<reference evidence="9" key="1">
    <citation type="journal article" date="2020" name="mSystems">
        <title>Genome- and Community-Level Interaction Insights into Carbon Utilization and Element Cycling Functions of Hydrothermarchaeota in Hydrothermal Sediment.</title>
        <authorList>
            <person name="Zhou Z."/>
            <person name="Liu Y."/>
            <person name="Xu W."/>
            <person name="Pan J."/>
            <person name="Luo Z.H."/>
            <person name="Li M."/>
        </authorList>
    </citation>
    <scope>NUCLEOTIDE SEQUENCE [LARGE SCALE GENOMIC DNA]</scope>
    <source>
        <strain evidence="9">HyVt-26</strain>
    </source>
</reference>
<dbReference type="GO" id="GO:0046655">
    <property type="term" value="P:folic acid metabolic process"/>
    <property type="evidence" value="ECO:0007669"/>
    <property type="project" value="TreeGrafter"/>
</dbReference>
<dbReference type="EMBL" id="DRCV01000173">
    <property type="protein sequence ID" value="HDK38129.1"/>
    <property type="molecule type" value="Genomic_DNA"/>
</dbReference>
<dbReference type="InterPro" id="IPR024072">
    <property type="entry name" value="DHFR-like_dom_sf"/>
</dbReference>
<dbReference type="CDD" id="cd00209">
    <property type="entry name" value="DHFR"/>
    <property type="match status" value="1"/>
</dbReference>
<feature type="domain" description="DHFR" evidence="8">
    <location>
        <begin position="1"/>
        <end position="77"/>
    </location>
</feature>
<evidence type="ECO:0000313" key="9">
    <source>
        <dbReference type="EMBL" id="HDK38129.1"/>
    </source>
</evidence>
<accession>A0A831KD03</accession>
<dbReference type="AlphaFoldDB" id="A0A831KD03"/>
<dbReference type="GO" id="GO:0004146">
    <property type="term" value="F:dihydrofolate reductase activity"/>
    <property type="evidence" value="ECO:0007669"/>
    <property type="project" value="UniProtKB-EC"/>
</dbReference>
<evidence type="ECO:0000256" key="4">
    <source>
        <dbReference type="ARBA" id="ARBA00022563"/>
    </source>
</evidence>
<keyword evidence="5" id="KW-0521">NADP</keyword>
<dbReference type="InterPro" id="IPR001796">
    <property type="entry name" value="DHFR_dom"/>
</dbReference>